<sequence>MDNWQEEQRRIERQPRRVSSLDLLKQKFMKDAASDSSARRDNDRRIVAKIAARKAMKRWWKRYPSSESDLSERSFPGQVTPPSKRTRSKGLPSWTTPRRHKPVGTGLLNKTLRTTKRTAVPRPSSNGFTRLGGHHTHTSSTSEAATASENYGALPSSYRRLHRAKSMLTTRRRTMGSQDNSLSSPVGRIRIPRRSTSFGALQTNSLRLRIKRSLTILRPKSKNALFITRPEDSAHDEAIKIARARFLDGEHQHMELRQSVPPASGRDTVHNPLSRECMSPHSADSGKYPIPLGNGYHCPQTDPDKRSLSVSLRAKLRKALGKSGKGSCDIPPQQLEAQRTHFRELPADTESISGFDAYCTDEENQHRRQSVYIPSSAENEPLEHQDQVPYNLDLAASRESLHSNTRSRVTSWTNSSMTGSIGLRSGPMERNRLSIIKEDGGPHQPSSSAGRHFGGVSLFREPLQPTPENGLTMPVVDSQRIYSALIKRINQEEAEIERTRLAFEAINQETDTVVNVPTNARPTIRVVHSDSSLTTVPAENHGGQFSSRSCSWDQPEGGMTPEQHKENLERRRERLAMQETQSSFFPFSSEQNPSAPSPFKKFLQDNRVHKRSSNLGEESDLEKTGAEYNHDTSNQLMDRRHFGFSSESVYSRTTNGGVNDEYRSPIWSSEELSLPTDAATDLAGMATIMPTVYCRPGPRTLSGSDNLSVKQVQCSEWNPWSDGPSAQRGDGDVQSSAQTRELAQVWSGGNPRSDEREVSNATAQSNASDDSRRLGAVKFIRDNNVSRPRSNFAATSHTGMLNRAGGEALKPIPNQVEEGKKMVDSARKLSPGNLARMLREKKSQIMTRQHESGKENIPADRNDSPPLSTPGKLQLQFRNGNTTGRLRKKASEPAFSAQKGLHTTPRTVLTTSSTTPSHRDDSPSEKVKDHLVARLSRPFNMDVPPHNRPFDSMYLGKRTPGHPDTIGNSRLSVAPCVPPKPESDNVNEPTEYGAPGAGTGPLESSTSTRNTSKVLGLFNSKRMVSSFLKSRRSEKSRSSEKSVSGSGQSMAGEGPAFI</sequence>
<name>H6BZ71_EXODN</name>
<feature type="region of interest" description="Disordered" evidence="2">
    <location>
        <begin position="534"/>
        <end position="562"/>
    </location>
</feature>
<dbReference type="OrthoDB" id="9975114at2759"/>
<evidence type="ECO:0000256" key="2">
    <source>
        <dbReference type="SAM" id="MobiDB-lite"/>
    </source>
</evidence>
<organism evidence="3 4">
    <name type="scientific">Exophiala dermatitidis (strain ATCC 34100 / CBS 525.76 / NIH/UT8656)</name>
    <name type="common">Black yeast</name>
    <name type="synonym">Wangiella dermatitidis</name>
    <dbReference type="NCBI Taxonomy" id="858893"/>
    <lineage>
        <taxon>Eukaryota</taxon>
        <taxon>Fungi</taxon>
        <taxon>Dikarya</taxon>
        <taxon>Ascomycota</taxon>
        <taxon>Pezizomycotina</taxon>
        <taxon>Eurotiomycetes</taxon>
        <taxon>Chaetothyriomycetidae</taxon>
        <taxon>Chaetothyriales</taxon>
        <taxon>Herpotrichiellaceae</taxon>
        <taxon>Exophiala</taxon>
    </lineage>
</organism>
<feature type="region of interest" description="Disordered" evidence="2">
    <location>
        <begin position="960"/>
        <end position="1058"/>
    </location>
</feature>
<proteinExistence type="predicted"/>
<feature type="coiled-coil region" evidence="1">
    <location>
        <begin position="482"/>
        <end position="509"/>
    </location>
</feature>
<keyword evidence="1" id="KW-0175">Coiled coil</keyword>
<evidence type="ECO:0000313" key="4">
    <source>
        <dbReference type="Proteomes" id="UP000007304"/>
    </source>
</evidence>
<dbReference type="Proteomes" id="UP000007304">
    <property type="component" value="Unassembled WGS sequence"/>
</dbReference>
<dbReference type="RefSeq" id="XP_009157395.1">
    <property type="nucleotide sequence ID" value="XM_009159147.1"/>
</dbReference>
<feature type="region of interest" description="Disordered" evidence="2">
    <location>
        <begin position="118"/>
        <end position="150"/>
    </location>
</feature>
<feature type="region of interest" description="Disordered" evidence="2">
    <location>
        <begin position="405"/>
        <end position="426"/>
    </location>
</feature>
<feature type="compositionally biased region" description="Basic and acidic residues" evidence="2">
    <location>
        <begin position="1031"/>
        <end position="1040"/>
    </location>
</feature>
<dbReference type="EMBL" id="JH226133">
    <property type="protein sequence ID" value="EHY56934.1"/>
    <property type="molecule type" value="Genomic_DNA"/>
</dbReference>
<reference evidence="3" key="1">
    <citation type="submission" date="2011-07" db="EMBL/GenBank/DDBJ databases">
        <title>The Genome Sequence of Exophiala (Wangiella) dermatitidis NIH/UT8656.</title>
        <authorList>
            <consortium name="The Broad Institute Genome Sequencing Platform"/>
            <person name="Cuomo C."/>
            <person name="Wang Z."/>
            <person name="Hunicke-Smith S."/>
            <person name="Szanislo P.J."/>
            <person name="Earl A."/>
            <person name="Young S.K."/>
            <person name="Zeng Q."/>
            <person name="Gargeya S."/>
            <person name="Fitzgerald M."/>
            <person name="Haas B."/>
            <person name="Abouelleil A."/>
            <person name="Alvarado L."/>
            <person name="Arachchi H.M."/>
            <person name="Berlin A."/>
            <person name="Brown A."/>
            <person name="Chapman S.B."/>
            <person name="Chen Z."/>
            <person name="Dunbar C."/>
            <person name="Freedman E."/>
            <person name="Gearin G."/>
            <person name="Gellesch M."/>
            <person name="Goldberg J."/>
            <person name="Griggs A."/>
            <person name="Gujja S."/>
            <person name="Heiman D."/>
            <person name="Howarth C."/>
            <person name="Larson L."/>
            <person name="Lui A."/>
            <person name="MacDonald P.J.P."/>
            <person name="Montmayeur A."/>
            <person name="Murphy C."/>
            <person name="Neiman D."/>
            <person name="Pearson M."/>
            <person name="Priest M."/>
            <person name="Roberts A."/>
            <person name="Saif S."/>
            <person name="Shea T."/>
            <person name="Shenoy N."/>
            <person name="Sisk P."/>
            <person name="Stolte C."/>
            <person name="Sykes S."/>
            <person name="Wortman J."/>
            <person name="Nusbaum C."/>
            <person name="Birren B."/>
        </authorList>
    </citation>
    <scope>NUCLEOTIDE SEQUENCE</scope>
    <source>
        <strain evidence="3">NIH/UT8656</strain>
    </source>
</reference>
<dbReference type="AlphaFoldDB" id="H6BZ71"/>
<feature type="compositionally biased region" description="Low complexity" evidence="2">
    <location>
        <begin position="138"/>
        <end position="149"/>
    </location>
</feature>
<feature type="compositionally biased region" description="Basic and acidic residues" evidence="2">
    <location>
        <begin position="841"/>
        <end position="863"/>
    </location>
</feature>
<feature type="region of interest" description="Disordered" evidence="2">
    <location>
        <begin position="841"/>
        <end position="926"/>
    </location>
</feature>
<feature type="compositionally biased region" description="Polar residues" evidence="2">
    <location>
        <begin position="534"/>
        <end position="552"/>
    </location>
</feature>
<evidence type="ECO:0000313" key="3">
    <source>
        <dbReference type="EMBL" id="EHY56934.1"/>
    </source>
</evidence>
<feature type="compositionally biased region" description="Polar residues" evidence="2">
    <location>
        <begin position="405"/>
        <end position="419"/>
    </location>
</feature>
<dbReference type="VEuPathDB" id="FungiDB:HMPREF1120_04998"/>
<gene>
    <name evidence="3" type="ORF">HMPREF1120_04998</name>
</gene>
<dbReference type="STRING" id="858893.H6BZ71"/>
<keyword evidence="4" id="KW-1185">Reference proteome</keyword>
<feature type="region of interest" description="Disordered" evidence="2">
    <location>
        <begin position="716"/>
        <end position="774"/>
    </location>
</feature>
<evidence type="ECO:0000256" key="1">
    <source>
        <dbReference type="SAM" id="Coils"/>
    </source>
</evidence>
<dbReference type="eggNOG" id="ENOG502SE9M">
    <property type="taxonomic scope" value="Eukaryota"/>
</dbReference>
<protein>
    <submittedName>
        <fullName evidence="3">Uncharacterized protein</fullName>
    </submittedName>
</protein>
<feature type="compositionally biased region" description="Low complexity" evidence="2">
    <location>
        <begin position="903"/>
        <end position="916"/>
    </location>
</feature>
<dbReference type="HOGENOM" id="CLU_294564_0_0_1"/>
<dbReference type="GeneID" id="20309637"/>
<accession>H6BZ71</accession>
<dbReference type="InParanoid" id="H6BZ71"/>
<feature type="region of interest" description="Disordered" evidence="2">
    <location>
        <begin position="67"/>
        <end position="105"/>
    </location>
</feature>
<feature type="compositionally biased region" description="Polar residues" evidence="2">
    <location>
        <begin position="759"/>
        <end position="768"/>
    </location>
</feature>
<feature type="compositionally biased region" description="Basic and acidic residues" evidence="2">
    <location>
        <begin position="917"/>
        <end position="926"/>
    </location>
</feature>
<feature type="compositionally biased region" description="Polar residues" evidence="2">
    <location>
        <begin position="1002"/>
        <end position="1013"/>
    </location>
</feature>